<dbReference type="PANTHER" id="PTHR11079">
    <property type="entry name" value="CYTOSINE DEAMINASE FAMILY MEMBER"/>
    <property type="match status" value="1"/>
</dbReference>
<comment type="caution">
    <text evidence="2">The sequence shown here is derived from an EMBL/GenBank/DDBJ whole genome shotgun (WGS) entry which is preliminary data.</text>
</comment>
<dbReference type="SUPFAM" id="SSF53927">
    <property type="entry name" value="Cytidine deaminase-like"/>
    <property type="match status" value="1"/>
</dbReference>
<evidence type="ECO:0000259" key="1">
    <source>
        <dbReference type="PROSITE" id="PS51747"/>
    </source>
</evidence>
<organism evidence="2 3">
    <name type="scientific">Nocardia thailandica</name>
    <dbReference type="NCBI Taxonomy" id="257275"/>
    <lineage>
        <taxon>Bacteria</taxon>
        <taxon>Bacillati</taxon>
        <taxon>Actinomycetota</taxon>
        <taxon>Actinomycetes</taxon>
        <taxon>Mycobacteriales</taxon>
        <taxon>Nocardiaceae</taxon>
        <taxon>Nocardia</taxon>
    </lineage>
</organism>
<feature type="domain" description="CMP/dCMP-type deaminase" evidence="1">
    <location>
        <begin position="5"/>
        <end position="133"/>
    </location>
</feature>
<dbReference type="Pfam" id="PF00383">
    <property type="entry name" value="dCMP_cyt_deam_1"/>
    <property type="match status" value="1"/>
</dbReference>
<protein>
    <submittedName>
        <fullName evidence="2">Deaminase</fullName>
    </submittedName>
</protein>
<gene>
    <name evidence="2" type="ORF">ACFYTF_01340</name>
</gene>
<evidence type="ECO:0000313" key="3">
    <source>
        <dbReference type="Proteomes" id="UP001601444"/>
    </source>
</evidence>
<name>A0ABW6PGD2_9NOCA</name>
<dbReference type="EMBL" id="JBIAMX010000001">
    <property type="protein sequence ID" value="MFF0541464.1"/>
    <property type="molecule type" value="Genomic_DNA"/>
</dbReference>
<dbReference type="PANTHER" id="PTHR11079:SF162">
    <property type="entry name" value="RIBOFLAVIN BIOSYNTHESIS PROTEIN PYRD, CHLOROPLASTIC"/>
    <property type="match status" value="1"/>
</dbReference>
<dbReference type="Gene3D" id="3.40.140.10">
    <property type="entry name" value="Cytidine Deaminase, domain 2"/>
    <property type="match status" value="1"/>
</dbReference>
<keyword evidence="3" id="KW-1185">Reference proteome</keyword>
<reference evidence="2 3" key="1">
    <citation type="submission" date="2024-10" db="EMBL/GenBank/DDBJ databases">
        <title>The Natural Products Discovery Center: Release of the First 8490 Sequenced Strains for Exploring Actinobacteria Biosynthetic Diversity.</title>
        <authorList>
            <person name="Kalkreuter E."/>
            <person name="Kautsar S.A."/>
            <person name="Yang D."/>
            <person name="Bader C.D."/>
            <person name="Teijaro C.N."/>
            <person name="Fluegel L."/>
            <person name="Davis C.M."/>
            <person name="Simpson J.R."/>
            <person name="Lauterbach L."/>
            <person name="Steele A.D."/>
            <person name="Gui C."/>
            <person name="Meng S."/>
            <person name="Li G."/>
            <person name="Viehrig K."/>
            <person name="Ye F."/>
            <person name="Su P."/>
            <person name="Kiefer A.F."/>
            <person name="Nichols A."/>
            <person name="Cepeda A.J."/>
            <person name="Yan W."/>
            <person name="Fan B."/>
            <person name="Jiang Y."/>
            <person name="Adhikari A."/>
            <person name="Zheng C.-J."/>
            <person name="Schuster L."/>
            <person name="Cowan T.M."/>
            <person name="Smanski M.J."/>
            <person name="Chevrette M.G."/>
            <person name="De Carvalho L.P.S."/>
            <person name="Shen B."/>
        </authorList>
    </citation>
    <scope>NUCLEOTIDE SEQUENCE [LARGE SCALE GENOMIC DNA]</scope>
    <source>
        <strain evidence="2 3">NPDC004045</strain>
    </source>
</reference>
<dbReference type="RefSeq" id="WP_387698694.1">
    <property type="nucleotide sequence ID" value="NZ_JBIAMX010000001.1"/>
</dbReference>
<dbReference type="Proteomes" id="UP001601444">
    <property type="component" value="Unassembled WGS sequence"/>
</dbReference>
<evidence type="ECO:0000313" key="2">
    <source>
        <dbReference type="EMBL" id="MFF0541464.1"/>
    </source>
</evidence>
<dbReference type="InterPro" id="IPR002125">
    <property type="entry name" value="CMP_dCMP_dom"/>
</dbReference>
<dbReference type="InterPro" id="IPR016193">
    <property type="entry name" value="Cytidine_deaminase-like"/>
</dbReference>
<dbReference type="PROSITE" id="PS51747">
    <property type="entry name" value="CYT_DCMP_DEAMINASES_2"/>
    <property type="match status" value="1"/>
</dbReference>
<accession>A0ABW6PGD2</accession>
<sequence length="152" mass="16590">MPDIDPDHQFMHRAIALARLCPPSDTAYSVGAVVVADGVEISTGYSRETDPKVHAEESALNKLDPRDPRLAGATLYSTLEPCSTRASKDRLPCTDRILAAGIPRVVIAWREPALFVAACEGVDKLREHGVRVVELTDLAEEAMSMNRHLDLS</sequence>
<proteinExistence type="predicted"/>